<evidence type="ECO:0000256" key="11">
    <source>
        <dbReference type="ARBA" id="ARBA00031088"/>
    </source>
</evidence>
<dbReference type="Gene3D" id="3.40.50.150">
    <property type="entry name" value="Vaccinia Virus protein VP39"/>
    <property type="match status" value="1"/>
</dbReference>
<keyword evidence="9 13" id="KW-0694">RNA-binding</keyword>
<dbReference type="GO" id="GO:0003723">
    <property type="term" value="F:RNA binding"/>
    <property type="evidence" value="ECO:0007669"/>
    <property type="project" value="UniProtKB-UniRule"/>
</dbReference>
<evidence type="ECO:0000256" key="12">
    <source>
        <dbReference type="ARBA" id="ARBA00047283"/>
    </source>
</evidence>
<dbReference type="InterPro" id="IPR049560">
    <property type="entry name" value="MeTrfase_RsmB-F_NOP2_cat"/>
</dbReference>
<evidence type="ECO:0000256" key="5">
    <source>
        <dbReference type="ARBA" id="ARBA00022552"/>
    </source>
</evidence>
<dbReference type="Pfam" id="PF01029">
    <property type="entry name" value="NusB"/>
    <property type="match status" value="1"/>
</dbReference>
<dbReference type="Proteomes" id="UP000076404">
    <property type="component" value="Chromosome"/>
</dbReference>
<dbReference type="EC" id="2.1.1.176" evidence="3"/>
<reference evidence="15 16" key="1">
    <citation type="journal article" date="2014" name="Proc. Natl. Acad. Sci. U.S.A.">
        <title>Functional type 2 photosynthetic reaction centers found in the rare bacterial phylum Gemmatimonadetes.</title>
        <authorList>
            <person name="Zeng Y."/>
            <person name="Feng F."/>
            <person name="Medova H."/>
            <person name="Dean J."/>
            <person name="Koblizek M."/>
        </authorList>
    </citation>
    <scope>NUCLEOTIDE SEQUENCE [LARGE SCALE GENOMIC DNA]</scope>
    <source>
        <strain evidence="15 16">AP64</strain>
    </source>
</reference>
<dbReference type="InterPro" id="IPR023267">
    <property type="entry name" value="RCMT"/>
</dbReference>
<dbReference type="InterPro" id="IPR006027">
    <property type="entry name" value="NusB_RsmB_TIM44"/>
</dbReference>
<dbReference type="InterPro" id="IPR004573">
    <property type="entry name" value="rRNA_ssu_MeTfrase_B"/>
</dbReference>
<keyword evidence="6 13" id="KW-0489">Methyltransferase</keyword>
<dbReference type="NCBIfam" id="TIGR00563">
    <property type="entry name" value="rsmB"/>
    <property type="match status" value="1"/>
</dbReference>
<dbReference type="eggNOG" id="COG0781">
    <property type="taxonomic scope" value="Bacteria"/>
</dbReference>
<comment type="function">
    <text evidence="1">Specifically methylates the cytosine at position 967 (m5C967) of 16S rRNA.</text>
</comment>
<feature type="active site" description="Nucleophile" evidence="13">
    <location>
        <position position="361"/>
    </location>
</feature>
<dbReference type="InterPro" id="IPR029063">
    <property type="entry name" value="SAM-dependent_MTases_sf"/>
</dbReference>
<feature type="domain" description="SAM-dependent MTase RsmB/NOP-type" evidence="14">
    <location>
        <begin position="155"/>
        <end position="422"/>
    </location>
</feature>
<evidence type="ECO:0000256" key="10">
    <source>
        <dbReference type="ARBA" id="ARBA00030399"/>
    </source>
</evidence>
<keyword evidence="5" id="KW-0698">rRNA processing</keyword>
<dbReference type="Pfam" id="PF22458">
    <property type="entry name" value="RsmF-B_ferredox"/>
    <property type="match status" value="1"/>
</dbReference>
<dbReference type="eggNOG" id="COG0144">
    <property type="taxonomic scope" value="Bacteria"/>
</dbReference>
<evidence type="ECO:0000256" key="2">
    <source>
        <dbReference type="ARBA" id="ARBA00004496"/>
    </source>
</evidence>
<reference evidence="15 16" key="2">
    <citation type="journal article" date="2016" name="Environ. Microbiol. Rep.">
        <title>Metagenomic evidence for the presence of phototrophic Gemmatimonadetes bacteria in diverse environments.</title>
        <authorList>
            <person name="Zeng Y."/>
            <person name="Baumbach J."/>
            <person name="Barbosa E.G."/>
            <person name="Azevedo V."/>
            <person name="Zhang C."/>
            <person name="Koblizek M."/>
        </authorList>
    </citation>
    <scope>NUCLEOTIDE SEQUENCE [LARGE SCALE GENOMIC DNA]</scope>
    <source>
        <strain evidence="15 16">AP64</strain>
    </source>
</reference>
<keyword evidence="16" id="KW-1185">Reference proteome</keyword>
<protein>
    <recommendedName>
        <fullName evidence="3">16S rRNA (cytosine(967)-C(5))-methyltransferase</fullName>
        <ecNumber evidence="3">2.1.1.176</ecNumber>
    </recommendedName>
    <alternativeName>
        <fullName evidence="10">16S rRNA m5C967 methyltransferase</fullName>
    </alternativeName>
    <alternativeName>
        <fullName evidence="11">rRNA (cytosine-C(5)-)-methyltransferase RsmB</fullName>
    </alternativeName>
</protein>
<evidence type="ECO:0000256" key="3">
    <source>
        <dbReference type="ARBA" id="ARBA00012140"/>
    </source>
</evidence>
<dbReference type="PRINTS" id="PR02008">
    <property type="entry name" value="RCMTFAMILY"/>
</dbReference>
<evidence type="ECO:0000256" key="7">
    <source>
        <dbReference type="ARBA" id="ARBA00022679"/>
    </source>
</evidence>
<dbReference type="AlphaFoldDB" id="A0A143BPZ2"/>
<dbReference type="EMBL" id="CP011454">
    <property type="protein sequence ID" value="AMW06534.1"/>
    <property type="molecule type" value="Genomic_DNA"/>
</dbReference>
<feature type="binding site" evidence="13">
    <location>
        <begin position="245"/>
        <end position="251"/>
    </location>
    <ligand>
        <name>S-adenosyl-L-methionine</name>
        <dbReference type="ChEBI" id="CHEBI:59789"/>
    </ligand>
</feature>
<evidence type="ECO:0000256" key="4">
    <source>
        <dbReference type="ARBA" id="ARBA00022490"/>
    </source>
</evidence>
<evidence type="ECO:0000256" key="1">
    <source>
        <dbReference type="ARBA" id="ARBA00002724"/>
    </source>
</evidence>
<dbReference type="Gene3D" id="1.10.940.10">
    <property type="entry name" value="NusB-like"/>
    <property type="match status" value="1"/>
</dbReference>
<dbReference type="STRING" id="1379270.GEMMAAP_03885"/>
<feature type="binding site" evidence="13">
    <location>
        <position position="293"/>
    </location>
    <ligand>
        <name>S-adenosyl-L-methionine</name>
        <dbReference type="ChEBI" id="CHEBI:59789"/>
    </ligand>
</feature>
<evidence type="ECO:0000313" key="16">
    <source>
        <dbReference type="Proteomes" id="UP000076404"/>
    </source>
</evidence>
<dbReference type="GO" id="GO:0006355">
    <property type="term" value="P:regulation of DNA-templated transcription"/>
    <property type="evidence" value="ECO:0007669"/>
    <property type="project" value="InterPro"/>
</dbReference>
<evidence type="ECO:0000256" key="13">
    <source>
        <dbReference type="PROSITE-ProRule" id="PRU01023"/>
    </source>
</evidence>
<gene>
    <name evidence="15" type="ORF">GEMMAAP_03885</name>
</gene>
<dbReference type="PROSITE" id="PS51686">
    <property type="entry name" value="SAM_MT_RSMB_NOP"/>
    <property type="match status" value="1"/>
</dbReference>
<keyword evidence="7 13" id="KW-0808">Transferase</keyword>
<dbReference type="SUPFAM" id="SSF53335">
    <property type="entry name" value="S-adenosyl-L-methionine-dependent methyltransferases"/>
    <property type="match status" value="1"/>
</dbReference>
<evidence type="ECO:0000313" key="15">
    <source>
        <dbReference type="EMBL" id="AMW06534.1"/>
    </source>
</evidence>
<feature type="binding site" evidence="13">
    <location>
        <position position="266"/>
    </location>
    <ligand>
        <name>S-adenosyl-L-methionine</name>
        <dbReference type="ChEBI" id="CHEBI:59789"/>
    </ligand>
</feature>
<dbReference type="GO" id="GO:0005737">
    <property type="term" value="C:cytoplasm"/>
    <property type="evidence" value="ECO:0007669"/>
    <property type="project" value="UniProtKB-SubCell"/>
</dbReference>
<dbReference type="PANTHER" id="PTHR22807">
    <property type="entry name" value="NOP2 YEAST -RELATED NOL1/NOP2/FMU SUN DOMAIN-CONTAINING"/>
    <property type="match status" value="1"/>
</dbReference>
<dbReference type="KEGG" id="gph:GEMMAAP_03885"/>
<dbReference type="InterPro" id="IPR054728">
    <property type="entry name" value="RsmB-like_ferredoxin"/>
</dbReference>
<feature type="binding site" evidence="13">
    <location>
        <position position="308"/>
    </location>
    <ligand>
        <name>S-adenosyl-L-methionine</name>
        <dbReference type="ChEBI" id="CHEBI:59789"/>
    </ligand>
</feature>
<evidence type="ECO:0000259" key="14">
    <source>
        <dbReference type="PROSITE" id="PS51686"/>
    </source>
</evidence>
<dbReference type="InterPro" id="IPR001678">
    <property type="entry name" value="MeTrfase_RsmB-F_NOP2_dom"/>
</dbReference>
<dbReference type="CDD" id="cd02440">
    <property type="entry name" value="AdoMet_MTases"/>
    <property type="match status" value="1"/>
</dbReference>
<dbReference type="InterPro" id="IPR035926">
    <property type="entry name" value="NusB-like_sf"/>
</dbReference>
<comment type="catalytic activity">
    <reaction evidence="12">
        <text>cytidine(967) in 16S rRNA + S-adenosyl-L-methionine = 5-methylcytidine(967) in 16S rRNA + S-adenosyl-L-homocysteine + H(+)</text>
        <dbReference type="Rhea" id="RHEA:42748"/>
        <dbReference type="Rhea" id="RHEA-COMP:10219"/>
        <dbReference type="Rhea" id="RHEA-COMP:10220"/>
        <dbReference type="ChEBI" id="CHEBI:15378"/>
        <dbReference type="ChEBI" id="CHEBI:57856"/>
        <dbReference type="ChEBI" id="CHEBI:59789"/>
        <dbReference type="ChEBI" id="CHEBI:74483"/>
        <dbReference type="ChEBI" id="CHEBI:82748"/>
        <dbReference type="EC" id="2.1.1.176"/>
    </reaction>
</comment>
<name>A0A143BPZ2_9BACT</name>
<dbReference type="PANTHER" id="PTHR22807:SF53">
    <property type="entry name" value="RIBOSOMAL RNA SMALL SUBUNIT METHYLTRANSFERASE B-RELATED"/>
    <property type="match status" value="1"/>
</dbReference>
<dbReference type="GO" id="GO:0008649">
    <property type="term" value="F:rRNA methyltransferase activity"/>
    <property type="evidence" value="ECO:0007669"/>
    <property type="project" value="InterPro"/>
</dbReference>
<organism evidence="15 16">
    <name type="scientific">Gemmatimonas phototrophica</name>
    <dbReference type="NCBI Taxonomy" id="1379270"/>
    <lineage>
        <taxon>Bacteria</taxon>
        <taxon>Pseudomonadati</taxon>
        <taxon>Gemmatimonadota</taxon>
        <taxon>Gemmatimonadia</taxon>
        <taxon>Gemmatimonadales</taxon>
        <taxon>Gemmatimonadaceae</taxon>
        <taxon>Gemmatimonas</taxon>
    </lineage>
</organism>
<dbReference type="Pfam" id="PF01189">
    <property type="entry name" value="Methyltr_RsmB-F"/>
    <property type="match status" value="1"/>
</dbReference>
<evidence type="ECO:0000256" key="6">
    <source>
        <dbReference type="ARBA" id="ARBA00022603"/>
    </source>
</evidence>
<comment type="subcellular location">
    <subcellularLocation>
        <location evidence="2">Cytoplasm</location>
    </subcellularLocation>
</comment>
<evidence type="ECO:0000256" key="9">
    <source>
        <dbReference type="ARBA" id="ARBA00022884"/>
    </source>
</evidence>
<keyword evidence="4" id="KW-0963">Cytoplasm</keyword>
<comment type="similarity">
    <text evidence="13">Belongs to the class I-like SAM-binding methyltransferase superfamily. RsmB/NOP family.</text>
</comment>
<dbReference type="Gene3D" id="3.30.70.1170">
    <property type="entry name" value="Sun protein, domain 3"/>
    <property type="match status" value="1"/>
</dbReference>
<dbReference type="SUPFAM" id="SSF48013">
    <property type="entry name" value="NusB-like"/>
    <property type="match status" value="1"/>
</dbReference>
<sequence>MLADLRAGQLLDGAFEKRTLALDARDRRWVQELVWGMLRSRGRLDAILADRVRGGIAKIDVDVADLLRLGTYQLLSMGSVPPYAAIGQMVQLTKQRHGIGASKLANAVLRRIDRERATIEPATPSDALEALAQQYSHPRWVVQRWSERWGMEETRALLDANNAAASIVVRPYGVVREQLEAMLDGAGVETHEVPRVADSLRLATGVALTELGAFKQGALYVQDPAATLVVQYAHVAEGSTVADLCAAPGSKALELSRRAGLVLAADRNMTRVDRMMNGFGRLDAERLHVLVADARHPAITPVEAVLVDVPCTGTGTFRRHPDARWRLQVSDFAVLGALQKQILRAAATVVKPGGLLIYSTCSLELEENDEQVQQFLAAHPEFTLEAPAPGVVPDDVLDGGYLRVLPHRHGFDGAFAARLRRSA</sequence>
<accession>A0A143BPZ2</accession>
<evidence type="ECO:0000256" key="8">
    <source>
        <dbReference type="ARBA" id="ARBA00022691"/>
    </source>
</evidence>
<keyword evidence="8 13" id="KW-0949">S-adenosyl-L-methionine</keyword>
<proteinExistence type="inferred from homology"/>